<comment type="caution">
    <text evidence="21">The sequence shown here is derived from an EMBL/GenBank/DDBJ whole genome shotgun (WGS) entry which is preliminary data.</text>
</comment>
<evidence type="ECO:0000256" key="20">
    <source>
        <dbReference type="PIRSR" id="PIRSR603187-2"/>
    </source>
</evidence>
<keyword evidence="15" id="KW-0443">Lipid metabolism</keyword>
<keyword evidence="10 20" id="KW-0479">Metal-binding</keyword>
<dbReference type="GO" id="GO:0004623">
    <property type="term" value="F:phospholipase A2 activity"/>
    <property type="evidence" value="ECO:0007669"/>
    <property type="project" value="UniProtKB-EC"/>
</dbReference>
<evidence type="ECO:0000256" key="7">
    <source>
        <dbReference type="ARBA" id="ARBA00013278"/>
    </source>
</evidence>
<evidence type="ECO:0000313" key="21">
    <source>
        <dbReference type="EMBL" id="RKS50496.1"/>
    </source>
</evidence>
<keyword evidence="11" id="KW-0732">Signal</keyword>
<reference evidence="21 22" key="1">
    <citation type="submission" date="2018-10" db="EMBL/GenBank/DDBJ databases">
        <title>Genomic Encyclopedia of Archaeal and Bacterial Type Strains, Phase II (KMG-II): from individual species to whole genera.</title>
        <authorList>
            <person name="Goeker M."/>
        </authorList>
    </citation>
    <scope>NUCLEOTIDE SEQUENCE [LARGE SCALE GENOMIC DNA]</scope>
    <source>
        <strain evidence="21 22">DSM 19839</strain>
    </source>
</reference>
<dbReference type="Gene3D" id="2.40.230.10">
    <property type="entry name" value="Phospholipase A1"/>
    <property type="match status" value="1"/>
</dbReference>
<name>A0A495PKJ2_9FLAO</name>
<evidence type="ECO:0000256" key="15">
    <source>
        <dbReference type="ARBA" id="ARBA00023098"/>
    </source>
</evidence>
<evidence type="ECO:0000256" key="19">
    <source>
        <dbReference type="PIRSR" id="PIRSR603187-1"/>
    </source>
</evidence>
<dbReference type="InterPro" id="IPR003187">
    <property type="entry name" value="PLipase_A1"/>
</dbReference>
<dbReference type="AlphaFoldDB" id="A0A495PKJ2"/>
<proteinExistence type="inferred from homology"/>
<dbReference type="EC" id="3.1.1.32" evidence="6"/>
<dbReference type="GO" id="GO:0016042">
    <property type="term" value="P:lipid catabolic process"/>
    <property type="evidence" value="ECO:0007669"/>
    <property type="project" value="UniProtKB-KW"/>
</dbReference>
<dbReference type="PANTHER" id="PTHR40457">
    <property type="entry name" value="PHOSPHOLIPASE A1"/>
    <property type="match status" value="1"/>
</dbReference>
<accession>A0A495PKJ2</accession>
<evidence type="ECO:0000256" key="9">
    <source>
        <dbReference type="ARBA" id="ARBA00022692"/>
    </source>
</evidence>
<evidence type="ECO:0000313" key="22">
    <source>
        <dbReference type="Proteomes" id="UP000276282"/>
    </source>
</evidence>
<keyword evidence="16" id="KW-0472">Membrane</keyword>
<evidence type="ECO:0000256" key="1">
    <source>
        <dbReference type="ARBA" id="ARBA00000111"/>
    </source>
</evidence>
<evidence type="ECO:0000256" key="2">
    <source>
        <dbReference type="ARBA" id="ARBA00001604"/>
    </source>
</evidence>
<dbReference type="Pfam" id="PF02253">
    <property type="entry name" value="PLA1"/>
    <property type="match status" value="1"/>
</dbReference>
<gene>
    <name evidence="21" type="ORF">BC962_2259</name>
</gene>
<keyword evidence="22" id="KW-1185">Reference proteome</keyword>
<dbReference type="RefSeq" id="WP_121346101.1">
    <property type="nucleotide sequence ID" value="NZ_RBLG01000003.1"/>
</dbReference>
<dbReference type="GO" id="GO:0008970">
    <property type="term" value="F:phospholipase A1 activity"/>
    <property type="evidence" value="ECO:0007669"/>
    <property type="project" value="UniProtKB-EC"/>
</dbReference>
<sequence>MPISFKLSFYTTIIALLSFHQVQSQRLTRDELKDTIFPSFSIYKDTYFITGVPTHTGISKETADAKYQISFKQLITRHTLPFNTQLFITYTQKSFWDVYAFSSPFQEVNFNPGIGLGKPLFNNDDKLVGLTEFKIEHESNGRDSIYSRSWNSISLSYHTRISKKTLLSIKTWFPFSYKSDNPELIKYIGYGEINLVHNISNDLQLELNAKKGNQWNWKGSLRSRLIYSIAKRTNQYIMLEWFNGYGENLIAFDKYRSMLRIGYIIRSTDLQLLKPAQLR</sequence>
<dbReference type="OrthoDB" id="188433at2"/>
<evidence type="ECO:0000256" key="11">
    <source>
        <dbReference type="ARBA" id="ARBA00022729"/>
    </source>
</evidence>
<dbReference type="PANTHER" id="PTHR40457:SF1">
    <property type="entry name" value="PHOSPHOLIPASE A1"/>
    <property type="match status" value="1"/>
</dbReference>
<evidence type="ECO:0000256" key="18">
    <source>
        <dbReference type="ARBA" id="ARBA00032375"/>
    </source>
</evidence>
<feature type="binding site" description="in dimeric form" evidence="20">
    <location>
        <position position="102"/>
    </location>
    <ligand>
        <name>Ca(2+)</name>
        <dbReference type="ChEBI" id="CHEBI:29108"/>
        <label>1</label>
    </ligand>
</feature>
<protein>
    <recommendedName>
        <fullName evidence="18">Phosphatidylcholine 1-acylhydrolase</fullName>
        <ecNumber evidence="6">3.1.1.32</ecNumber>
        <ecNumber evidence="7">3.1.1.4</ecNumber>
    </recommendedName>
</protein>
<organism evidence="21 22">
    <name type="scientific">Gillisia mitskevichiae</name>
    <dbReference type="NCBI Taxonomy" id="270921"/>
    <lineage>
        <taxon>Bacteria</taxon>
        <taxon>Pseudomonadati</taxon>
        <taxon>Bacteroidota</taxon>
        <taxon>Flavobacteriia</taxon>
        <taxon>Flavobacteriales</taxon>
        <taxon>Flavobacteriaceae</taxon>
        <taxon>Gillisia</taxon>
    </lineage>
</organism>
<dbReference type="EC" id="3.1.1.4" evidence="7"/>
<feature type="active site" description="Nucleophile" evidence="19">
    <location>
        <position position="139"/>
    </location>
</feature>
<evidence type="ECO:0000256" key="13">
    <source>
        <dbReference type="ARBA" id="ARBA00022837"/>
    </source>
</evidence>
<dbReference type="GO" id="GO:0009279">
    <property type="term" value="C:cell outer membrane"/>
    <property type="evidence" value="ECO:0007669"/>
    <property type="project" value="UniProtKB-SubCell"/>
</dbReference>
<comment type="catalytic activity">
    <reaction evidence="2">
        <text>a 1,2-diacyl-sn-glycero-3-phosphocholine + H2O = a 1-acyl-sn-glycero-3-phosphocholine + a fatty acid + H(+)</text>
        <dbReference type="Rhea" id="RHEA:15801"/>
        <dbReference type="ChEBI" id="CHEBI:15377"/>
        <dbReference type="ChEBI" id="CHEBI:15378"/>
        <dbReference type="ChEBI" id="CHEBI:28868"/>
        <dbReference type="ChEBI" id="CHEBI:57643"/>
        <dbReference type="ChEBI" id="CHEBI:58168"/>
        <dbReference type="EC" id="3.1.1.4"/>
    </reaction>
</comment>
<evidence type="ECO:0000256" key="16">
    <source>
        <dbReference type="ARBA" id="ARBA00023136"/>
    </source>
</evidence>
<keyword evidence="17" id="KW-0998">Cell outer membrane</keyword>
<dbReference type="GO" id="GO:0046872">
    <property type="term" value="F:metal ion binding"/>
    <property type="evidence" value="ECO:0007669"/>
    <property type="project" value="UniProtKB-KW"/>
</dbReference>
<comment type="subunit">
    <text evidence="5">Homodimer; dimerization is reversible, and the dimeric form is the active one.</text>
</comment>
<keyword evidence="12" id="KW-0378">Hydrolase</keyword>
<evidence type="ECO:0000256" key="17">
    <source>
        <dbReference type="ARBA" id="ARBA00023237"/>
    </source>
</evidence>
<evidence type="ECO:0000256" key="10">
    <source>
        <dbReference type="ARBA" id="ARBA00022723"/>
    </source>
</evidence>
<comment type="cofactor">
    <cofactor evidence="20">
        <name>Ca(2+)</name>
        <dbReference type="ChEBI" id="CHEBI:29108"/>
    </cofactor>
    <text evidence="20">Binds 1 Ca(2+) ion per monomer.</text>
</comment>
<evidence type="ECO:0000256" key="8">
    <source>
        <dbReference type="ARBA" id="ARBA00022452"/>
    </source>
</evidence>
<comment type="similarity">
    <text evidence="4">Belongs to the phospholipase A1 family.</text>
</comment>
<feature type="binding site" description="in dimeric form" evidence="20">
    <location>
        <position position="147"/>
    </location>
    <ligand>
        <name>Ca(2+)</name>
        <dbReference type="ChEBI" id="CHEBI:29108"/>
        <label>1</label>
    </ligand>
</feature>
<dbReference type="Proteomes" id="UP000276282">
    <property type="component" value="Unassembled WGS sequence"/>
</dbReference>
<comment type="catalytic activity">
    <reaction evidence="1">
        <text>a 1,2-diacyl-sn-glycero-3-phosphocholine + H2O = a 2-acyl-sn-glycero-3-phosphocholine + a fatty acid + H(+)</text>
        <dbReference type="Rhea" id="RHEA:18689"/>
        <dbReference type="ChEBI" id="CHEBI:15377"/>
        <dbReference type="ChEBI" id="CHEBI:15378"/>
        <dbReference type="ChEBI" id="CHEBI:28868"/>
        <dbReference type="ChEBI" id="CHEBI:57643"/>
        <dbReference type="ChEBI" id="CHEBI:57875"/>
        <dbReference type="EC" id="3.1.1.32"/>
    </reaction>
</comment>
<comment type="subcellular location">
    <subcellularLocation>
        <location evidence="3">Cell outer membrane</location>
        <topology evidence="3">Multi-pass membrane protein</topology>
    </subcellularLocation>
</comment>
<evidence type="ECO:0000256" key="12">
    <source>
        <dbReference type="ARBA" id="ARBA00022801"/>
    </source>
</evidence>
<dbReference type="EMBL" id="RBLG01000003">
    <property type="protein sequence ID" value="RKS50496.1"/>
    <property type="molecule type" value="Genomic_DNA"/>
</dbReference>
<dbReference type="InterPro" id="IPR036541">
    <property type="entry name" value="PLipase_A1_sf"/>
</dbReference>
<dbReference type="SUPFAM" id="SSF56931">
    <property type="entry name" value="Outer membrane phospholipase A (OMPLA)"/>
    <property type="match status" value="1"/>
</dbReference>
<keyword evidence="13 20" id="KW-0106">Calcium</keyword>
<feature type="binding site" description="in dimeric form" evidence="20">
    <location>
        <position position="142"/>
    </location>
    <ligand>
        <name>Ca(2+)</name>
        <dbReference type="ChEBI" id="CHEBI:29108"/>
        <label>1</label>
    </ligand>
</feature>
<evidence type="ECO:0000256" key="5">
    <source>
        <dbReference type="ARBA" id="ARBA00011702"/>
    </source>
</evidence>
<keyword evidence="9" id="KW-0812">Transmembrane</keyword>
<evidence type="ECO:0000256" key="14">
    <source>
        <dbReference type="ARBA" id="ARBA00022963"/>
    </source>
</evidence>
<evidence type="ECO:0000256" key="6">
    <source>
        <dbReference type="ARBA" id="ARBA00013179"/>
    </source>
</evidence>
<evidence type="ECO:0000256" key="3">
    <source>
        <dbReference type="ARBA" id="ARBA00004571"/>
    </source>
</evidence>
<evidence type="ECO:0000256" key="4">
    <source>
        <dbReference type="ARBA" id="ARBA00010525"/>
    </source>
</evidence>
<keyword evidence="14" id="KW-0442">Lipid degradation</keyword>
<keyword evidence="8" id="KW-1134">Transmembrane beta strand</keyword>
<feature type="active site" description="Proton acceptor" evidence="19">
    <location>
        <position position="137"/>
    </location>
</feature>
<feature type="binding site" description="in dimeric form" evidence="20">
    <location>
        <position position="180"/>
    </location>
    <ligand>
        <name>Ca(2+)</name>
        <dbReference type="ChEBI" id="CHEBI:29108"/>
        <label>1</label>
    </ligand>
</feature>